<gene>
    <name evidence="1" type="ORF">CVS29_14645</name>
</gene>
<dbReference type="InterPro" id="IPR036388">
    <property type="entry name" value="WH-like_DNA-bd_sf"/>
</dbReference>
<proteinExistence type="predicted"/>
<dbReference type="SUPFAM" id="SSF46785">
    <property type="entry name" value="Winged helix' DNA-binding domain"/>
    <property type="match status" value="1"/>
</dbReference>
<dbReference type="InterPro" id="IPR036390">
    <property type="entry name" value="WH_DNA-bd_sf"/>
</dbReference>
<dbReference type="GO" id="GO:0003700">
    <property type="term" value="F:DNA-binding transcription factor activity"/>
    <property type="evidence" value="ECO:0007669"/>
    <property type="project" value="InterPro"/>
</dbReference>
<accession>A0A2V3DNP8</accession>
<dbReference type="InterPro" id="IPR001845">
    <property type="entry name" value="HTH_ArsR_DNA-bd_dom"/>
</dbReference>
<organism evidence="1 2">
    <name type="scientific">Arthrobacter psychrochitiniphilus</name>
    <dbReference type="NCBI Taxonomy" id="291045"/>
    <lineage>
        <taxon>Bacteria</taxon>
        <taxon>Bacillati</taxon>
        <taxon>Actinomycetota</taxon>
        <taxon>Actinomycetes</taxon>
        <taxon>Micrococcales</taxon>
        <taxon>Micrococcaceae</taxon>
        <taxon>Arthrobacter</taxon>
    </lineage>
</organism>
<evidence type="ECO:0000313" key="1">
    <source>
        <dbReference type="EMBL" id="PXA64570.1"/>
    </source>
</evidence>
<dbReference type="InterPro" id="IPR011991">
    <property type="entry name" value="ArsR-like_HTH"/>
</dbReference>
<sequence length="245" mass="26111">MEEFVQPNGKPIISKEQAEMTTALRSGLNDGERLRAVAALGDPVRRKLFEMVRDASAPLSRDDCAQALGLPKSTVRLQLDRLVEEKLLSVQYRKLGAKTGPGSGRPSKLYAVAQAEISASVPPRHYDLAAALLASAVQRAIDFGENVADSMAAVAYEEGRRLGMEGGDILQLLLNAGYSPQPDGQGGTIMANCPFHRLSQDHTGVVCSLNGSLLAGALEGCADDRHALAPDAEISHCCARLVLKH</sequence>
<dbReference type="RefSeq" id="WP_110107073.1">
    <property type="nucleotide sequence ID" value="NZ_JACBZZ010000001.1"/>
</dbReference>
<dbReference type="OrthoDB" id="3399802at2"/>
<dbReference type="Proteomes" id="UP000246303">
    <property type="component" value="Unassembled WGS sequence"/>
</dbReference>
<dbReference type="SMART" id="SM00418">
    <property type="entry name" value="HTH_ARSR"/>
    <property type="match status" value="1"/>
</dbReference>
<comment type="caution">
    <text evidence="1">The sequence shown here is derived from an EMBL/GenBank/DDBJ whole genome shotgun (WGS) entry which is preliminary data.</text>
</comment>
<reference evidence="1 2" key="1">
    <citation type="submission" date="2018-05" db="EMBL/GenBank/DDBJ databases">
        <title>Genetic diversity of glacier-inhabiting Cryobacterium bacteria in China and description of Cryobacterium mengkeensis sp. nov. and Arthrobacter glacialis sp. nov.</title>
        <authorList>
            <person name="Liu Q."/>
            <person name="Xin Y.-H."/>
        </authorList>
    </citation>
    <scope>NUCLEOTIDE SEQUENCE [LARGE SCALE GENOMIC DNA]</scope>
    <source>
        <strain evidence="1 2">GP3</strain>
    </source>
</reference>
<protein>
    <submittedName>
        <fullName evidence="1">Transcriptional regulator</fullName>
    </submittedName>
</protein>
<dbReference type="CDD" id="cd00090">
    <property type="entry name" value="HTH_ARSR"/>
    <property type="match status" value="1"/>
</dbReference>
<name>A0A2V3DNP8_9MICC</name>
<dbReference type="AlphaFoldDB" id="A0A2V3DNP8"/>
<evidence type="ECO:0000313" key="2">
    <source>
        <dbReference type="Proteomes" id="UP000246303"/>
    </source>
</evidence>
<keyword evidence="2" id="KW-1185">Reference proteome</keyword>
<dbReference type="EMBL" id="QHLZ01000010">
    <property type="protein sequence ID" value="PXA64570.1"/>
    <property type="molecule type" value="Genomic_DNA"/>
</dbReference>
<dbReference type="Gene3D" id="1.10.10.10">
    <property type="entry name" value="Winged helix-like DNA-binding domain superfamily/Winged helix DNA-binding domain"/>
    <property type="match status" value="1"/>
</dbReference>